<name>A0A1I5VQ94_9EURY</name>
<feature type="region of interest" description="Disordered" evidence="1">
    <location>
        <begin position="183"/>
        <end position="203"/>
    </location>
</feature>
<dbReference type="Proteomes" id="UP000183769">
    <property type="component" value="Unassembled WGS sequence"/>
</dbReference>
<evidence type="ECO:0000313" key="3">
    <source>
        <dbReference type="Proteomes" id="UP000183769"/>
    </source>
</evidence>
<keyword evidence="3" id="KW-1185">Reference proteome</keyword>
<evidence type="ECO:0000256" key="1">
    <source>
        <dbReference type="SAM" id="MobiDB-lite"/>
    </source>
</evidence>
<evidence type="ECO:0000313" key="2">
    <source>
        <dbReference type="EMBL" id="SFQ09724.1"/>
    </source>
</evidence>
<reference evidence="3" key="1">
    <citation type="submission" date="2016-10" db="EMBL/GenBank/DDBJ databases">
        <authorList>
            <person name="Varghese N."/>
            <person name="Submissions S."/>
        </authorList>
    </citation>
    <scope>NUCLEOTIDE SEQUENCE [LARGE SCALE GENOMIC DNA]</scope>
    <source>
        <strain evidence="3">CGMCC 1.10329</strain>
    </source>
</reference>
<dbReference type="EMBL" id="FOXI01000019">
    <property type="protein sequence ID" value="SFQ09724.1"/>
    <property type="molecule type" value="Genomic_DNA"/>
</dbReference>
<dbReference type="RefSeq" id="WP_143077000.1">
    <property type="nucleotide sequence ID" value="NZ_FOXI01000019.1"/>
</dbReference>
<proteinExistence type="predicted"/>
<organism evidence="2 3">
    <name type="scientific">Halolamina pelagica</name>
    <dbReference type="NCBI Taxonomy" id="699431"/>
    <lineage>
        <taxon>Archaea</taxon>
        <taxon>Methanobacteriati</taxon>
        <taxon>Methanobacteriota</taxon>
        <taxon>Stenosarchaea group</taxon>
        <taxon>Halobacteria</taxon>
        <taxon>Halobacteriales</taxon>
        <taxon>Haloferacaceae</taxon>
    </lineage>
</organism>
<evidence type="ECO:0008006" key="4">
    <source>
        <dbReference type="Google" id="ProtNLM"/>
    </source>
</evidence>
<gene>
    <name evidence="2" type="ORF">SAMN05216277_11931</name>
</gene>
<dbReference type="OrthoDB" id="350937at2157"/>
<accession>A0A1I5VQ94</accession>
<dbReference type="Gene3D" id="2.160.10.10">
    <property type="entry name" value="Hexapeptide repeat proteins"/>
    <property type="match status" value="1"/>
</dbReference>
<protein>
    <recommendedName>
        <fullName evidence="4">Polymer-forming protein</fullName>
    </recommendedName>
</protein>
<dbReference type="AlphaFoldDB" id="A0A1I5VQ94"/>
<sequence length="269" mass="28828">MAHLEQTRAVVEADEKFDGKIIPTERAELDRPVRLQDGATVQGSIYGETIDMAPNSSVEGSVMASGGVELDGSHIHGEVGTPGKVIAEDARIDGTVTGKRVTLSNCVVRGNVVGTEVILENCTVLGIATADRRLDLTDSLCYTFRGHNETVLDEVTVILPQAIADGGLTLETPVTVAGLGSLDVDTESDDEDEKHPELTQSDLYTHEGTTYLTLSPRILNLEKVNDRLEELEQGVLAAVDDSTGDTMEMSIEDVLDLLDVDANRAPLTE</sequence>